<comment type="similarity">
    <text evidence="1">Belongs to the CWC26 family.</text>
</comment>
<sequence>MGGRHDSDADLSPRRSLDTPDVGERMTSGHRAGLVDGRSLKKDAAELRVKRLAALESAPDAATGRNAETVYRNKAGQKIGREEWVSEQQKKRKKRPSDYPEQELEWGGGLKQTANREEEQEELSRIAAQPFARFEPDEKYMEELKNKQDWNDPMRQSVAAEEKQAVSKPKCPFAPWPNRFNIAPGYRWDGKVRGNGYEHRWLDKKNHREFKKKEAYIYENLED</sequence>
<dbReference type="PANTHER" id="PTHR31809:SF0">
    <property type="entry name" value="BUD13 HOMOLOG"/>
    <property type="match status" value="1"/>
</dbReference>
<dbReference type="GO" id="GO:0000398">
    <property type="term" value="P:mRNA splicing, via spliceosome"/>
    <property type="evidence" value="ECO:0007669"/>
    <property type="project" value="TreeGrafter"/>
</dbReference>
<evidence type="ECO:0000256" key="2">
    <source>
        <dbReference type="SAM" id="MobiDB-lite"/>
    </source>
</evidence>
<feature type="region of interest" description="Disordered" evidence="2">
    <location>
        <begin position="1"/>
        <end position="40"/>
    </location>
</feature>
<feature type="compositionally biased region" description="Basic and acidic residues" evidence="2">
    <location>
        <begin position="1"/>
        <end position="24"/>
    </location>
</feature>
<evidence type="ECO:0000313" key="3">
    <source>
        <dbReference type="EMBL" id="CAD8860692.1"/>
    </source>
</evidence>
<protein>
    <recommendedName>
        <fullName evidence="4">Pre-mRNA-splicing factor CWC26</fullName>
    </recommendedName>
</protein>
<dbReference type="Pfam" id="PF09736">
    <property type="entry name" value="Bud13"/>
    <property type="match status" value="1"/>
</dbReference>
<feature type="region of interest" description="Disordered" evidence="2">
    <location>
        <begin position="147"/>
        <end position="170"/>
    </location>
</feature>
<proteinExistence type="inferred from homology"/>
<evidence type="ECO:0008006" key="4">
    <source>
        <dbReference type="Google" id="ProtNLM"/>
    </source>
</evidence>
<dbReference type="InterPro" id="IPR051112">
    <property type="entry name" value="CWC26_splicing_factor"/>
</dbReference>
<dbReference type="GO" id="GO:0005684">
    <property type="term" value="C:U2-type spliceosomal complex"/>
    <property type="evidence" value="ECO:0007669"/>
    <property type="project" value="TreeGrafter"/>
</dbReference>
<dbReference type="EMBL" id="HBFQ01049120">
    <property type="protein sequence ID" value="CAD8860692.1"/>
    <property type="molecule type" value="Transcribed_RNA"/>
</dbReference>
<evidence type="ECO:0000256" key="1">
    <source>
        <dbReference type="ARBA" id="ARBA00011069"/>
    </source>
</evidence>
<accession>A0A7S1AQE3</accession>
<dbReference type="GO" id="GO:0070274">
    <property type="term" value="C:RES complex"/>
    <property type="evidence" value="ECO:0007669"/>
    <property type="project" value="TreeGrafter"/>
</dbReference>
<dbReference type="GO" id="GO:0003723">
    <property type="term" value="F:RNA binding"/>
    <property type="evidence" value="ECO:0007669"/>
    <property type="project" value="TreeGrafter"/>
</dbReference>
<dbReference type="AlphaFoldDB" id="A0A7S1AQE3"/>
<organism evidence="3">
    <name type="scientific">Noctiluca scintillans</name>
    <name type="common">Sea sparkle</name>
    <name type="synonym">Red tide dinoflagellate</name>
    <dbReference type="NCBI Taxonomy" id="2966"/>
    <lineage>
        <taxon>Eukaryota</taxon>
        <taxon>Sar</taxon>
        <taxon>Alveolata</taxon>
        <taxon>Dinophyceae</taxon>
        <taxon>Noctilucales</taxon>
        <taxon>Noctilucaceae</taxon>
        <taxon>Noctiluca</taxon>
    </lineage>
</organism>
<feature type="region of interest" description="Disordered" evidence="2">
    <location>
        <begin position="56"/>
        <end position="127"/>
    </location>
</feature>
<name>A0A7S1AQE3_NOCSC</name>
<dbReference type="InterPro" id="IPR018609">
    <property type="entry name" value="Bud13"/>
</dbReference>
<reference evidence="3" key="1">
    <citation type="submission" date="2021-01" db="EMBL/GenBank/DDBJ databases">
        <authorList>
            <person name="Corre E."/>
            <person name="Pelletier E."/>
            <person name="Niang G."/>
            <person name="Scheremetjew M."/>
            <person name="Finn R."/>
            <person name="Kale V."/>
            <person name="Holt S."/>
            <person name="Cochrane G."/>
            <person name="Meng A."/>
            <person name="Brown T."/>
            <person name="Cohen L."/>
        </authorList>
    </citation>
    <scope>NUCLEOTIDE SEQUENCE</scope>
</reference>
<gene>
    <name evidence="3" type="ORF">NSCI0253_LOCUS35046</name>
</gene>
<dbReference type="PANTHER" id="PTHR31809">
    <property type="entry name" value="BUD13 HOMOLOG"/>
    <property type="match status" value="1"/>
</dbReference>